<keyword evidence="1" id="KW-0378">Hydrolase</keyword>
<dbReference type="SUPFAM" id="SSF82171">
    <property type="entry name" value="DPP6 N-terminal domain-like"/>
    <property type="match status" value="1"/>
</dbReference>
<keyword evidence="4" id="KW-1185">Reference proteome</keyword>
<dbReference type="AlphaFoldDB" id="T0QKG5"/>
<name>T0QKG5_SAPDV</name>
<dbReference type="InterPro" id="IPR001375">
    <property type="entry name" value="Peptidase_S9_cat"/>
</dbReference>
<dbReference type="PANTHER" id="PTHR42776">
    <property type="entry name" value="SERINE PEPTIDASE S9 FAMILY MEMBER"/>
    <property type="match status" value="1"/>
</dbReference>
<evidence type="ECO:0000313" key="4">
    <source>
        <dbReference type="Proteomes" id="UP000030762"/>
    </source>
</evidence>
<evidence type="ECO:0000313" key="3">
    <source>
        <dbReference type="EMBL" id="EQC35211.1"/>
    </source>
</evidence>
<evidence type="ECO:0000256" key="1">
    <source>
        <dbReference type="ARBA" id="ARBA00022801"/>
    </source>
</evidence>
<protein>
    <recommendedName>
        <fullName evidence="2">Peptidase S9 prolyl oligopeptidase catalytic domain-containing protein</fullName>
    </recommendedName>
</protein>
<dbReference type="PANTHER" id="PTHR42776:SF27">
    <property type="entry name" value="DIPEPTIDYL PEPTIDASE FAMILY MEMBER 6"/>
    <property type="match status" value="1"/>
</dbReference>
<dbReference type="VEuPathDB" id="FungiDB:SDRG_07440"/>
<dbReference type="InterPro" id="IPR011042">
    <property type="entry name" value="6-blade_b-propeller_TolB-like"/>
</dbReference>
<sequence>MESTLVPIPVLFGPTEYASPRVSPDGAHLAYLAPSSNGIMNLFVRPSAGSTTAVQLTTEAKRPIRFFRWATNGTHVLYVQDEDGNERFHLFAVHIATATTTNLTPLPDAKVLTTFPMTSFYNHINRLTSERFSDDVVVGINDRDPKLFDVYRISVVTGERTLLAANTDRAEAWIVDSDLVVRGAVSPADGVGDKKLCIRDDAASPWREVVRWGLNDDVTPLQLSADGTGIYVLTSLNGSDNCTLRLVLLSTIDGSELATLAHHPKADIGDVVFGIDGSPDYCAVEYLLPEKIILNEHVRDDITRLEALVHSPMELVSRTVDDNAWTICVAPDTSSKRYYHYVRATSTLTLLGLEQPSLEAYTFAPMKAIEIPCIDGETQVGYLTLPVGLPPTQLPLVVFVHGGPWVRDHWGFNPTHQWLANRGYAVLSVNYRASTGYGLRWLHLGNKQWGHAMQQDITDAAHWAIDQGYADASRVGIYGKSYGGYATLAGLAFTPELYACGVDVVGPSNVKSLLAATPPDWDALKAMFALRIGPVESDDAWNTAISPVFHVEKICKPLLIGQGANDPRVPQAESDQIAKALHNAGRRVQYVIYTDEGHGFHRPPNAIDFVLRTEAFLASVLGGRVSALEGSFTAGNTAVEVDLASL</sequence>
<proteinExistence type="predicted"/>
<reference evidence="3 4" key="1">
    <citation type="submission" date="2012-04" db="EMBL/GenBank/DDBJ databases">
        <title>The Genome Sequence of Saprolegnia declina VS20.</title>
        <authorList>
            <consortium name="The Broad Institute Genome Sequencing Platform"/>
            <person name="Russ C."/>
            <person name="Nusbaum C."/>
            <person name="Tyler B."/>
            <person name="van West P."/>
            <person name="Dieguez-Uribeondo J."/>
            <person name="de Bruijn I."/>
            <person name="Tripathy S."/>
            <person name="Jiang R."/>
            <person name="Young S.K."/>
            <person name="Zeng Q."/>
            <person name="Gargeya S."/>
            <person name="Fitzgerald M."/>
            <person name="Haas B."/>
            <person name="Abouelleil A."/>
            <person name="Alvarado L."/>
            <person name="Arachchi H.M."/>
            <person name="Berlin A."/>
            <person name="Chapman S.B."/>
            <person name="Goldberg J."/>
            <person name="Griggs A."/>
            <person name="Gujja S."/>
            <person name="Hansen M."/>
            <person name="Howarth C."/>
            <person name="Imamovic A."/>
            <person name="Larimer J."/>
            <person name="McCowen C."/>
            <person name="Montmayeur A."/>
            <person name="Murphy C."/>
            <person name="Neiman D."/>
            <person name="Pearson M."/>
            <person name="Priest M."/>
            <person name="Roberts A."/>
            <person name="Saif S."/>
            <person name="Shea T."/>
            <person name="Sisk P."/>
            <person name="Sykes S."/>
            <person name="Wortman J."/>
            <person name="Nusbaum C."/>
            <person name="Birren B."/>
        </authorList>
    </citation>
    <scope>NUCLEOTIDE SEQUENCE [LARGE SCALE GENOMIC DNA]</scope>
    <source>
        <strain evidence="3 4">VS20</strain>
    </source>
</reference>
<dbReference type="GeneID" id="19948167"/>
<dbReference type="RefSeq" id="XP_008611495.1">
    <property type="nucleotide sequence ID" value="XM_008613273.1"/>
</dbReference>
<dbReference type="Gene3D" id="2.120.10.30">
    <property type="entry name" value="TolB, C-terminal domain"/>
    <property type="match status" value="1"/>
</dbReference>
<dbReference type="Pfam" id="PF00326">
    <property type="entry name" value="Peptidase_S9"/>
    <property type="match status" value="1"/>
</dbReference>
<dbReference type="OrthoDB" id="416344at2759"/>
<dbReference type="InParanoid" id="T0QKG5"/>
<feature type="domain" description="Peptidase S9 prolyl oligopeptidase catalytic" evidence="2">
    <location>
        <begin position="410"/>
        <end position="623"/>
    </location>
</feature>
<evidence type="ECO:0000259" key="2">
    <source>
        <dbReference type="Pfam" id="PF00326"/>
    </source>
</evidence>
<dbReference type="InterPro" id="IPR029058">
    <property type="entry name" value="AB_hydrolase_fold"/>
</dbReference>
<dbReference type="Proteomes" id="UP000030762">
    <property type="component" value="Unassembled WGS sequence"/>
</dbReference>
<organism evidence="3 4">
    <name type="scientific">Saprolegnia diclina (strain VS20)</name>
    <dbReference type="NCBI Taxonomy" id="1156394"/>
    <lineage>
        <taxon>Eukaryota</taxon>
        <taxon>Sar</taxon>
        <taxon>Stramenopiles</taxon>
        <taxon>Oomycota</taxon>
        <taxon>Saprolegniomycetes</taxon>
        <taxon>Saprolegniales</taxon>
        <taxon>Saprolegniaceae</taxon>
        <taxon>Saprolegnia</taxon>
    </lineage>
</organism>
<dbReference type="OMA" id="PEHQWLA"/>
<dbReference type="EMBL" id="JH767152">
    <property type="protein sequence ID" value="EQC35211.1"/>
    <property type="molecule type" value="Genomic_DNA"/>
</dbReference>
<dbReference type="GO" id="GO:0006508">
    <property type="term" value="P:proteolysis"/>
    <property type="evidence" value="ECO:0007669"/>
    <property type="project" value="InterPro"/>
</dbReference>
<dbReference type="GO" id="GO:0004252">
    <property type="term" value="F:serine-type endopeptidase activity"/>
    <property type="evidence" value="ECO:0007669"/>
    <property type="project" value="TreeGrafter"/>
</dbReference>
<dbReference type="Gene3D" id="3.40.50.1820">
    <property type="entry name" value="alpha/beta hydrolase"/>
    <property type="match status" value="1"/>
</dbReference>
<accession>T0QKG5</accession>
<dbReference type="eggNOG" id="KOG2100">
    <property type="taxonomic scope" value="Eukaryota"/>
</dbReference>
<dbReference type="STRING" id="1156394.T0QKG5"/>
<dbReference type="SUPFAM" id="SSF53474">
    <property type="entry name" value="alpha/beta-Hydrolases"/>
    <property type="match status" value="1"/>
</dbReference>
<gene>
    <name evidence="3" type="ORF">SDRG_07440</name>
</gene>